<dbReference type="EMBL" id="JN227533">
    <property type="protein sequence ID" value="AEQ32113.1"/>
    <property type="molecule type" value="Genomic_DNA"/>
</dbReference>
<accession>G8H139</accession>
<protein>
    <submittedName>
        <fullName evidence="1">Uncharacterized protein</fullName>
    </submittedName>
</protein>
<organism evidence="1 2">
    <name type="scientific">macacine betaherpesvirus 8</name>
    <dbReference type="NCBI Taxonomy" id="2560567"/>
    <lineage>
        <taxon>Viruses</taxon>
        <taxon>Duplodnaviria</taxon>
        <taxon>Heunggongvirae</taxon>
        <taxon>Peploviricota</taxon>
        <taxon>Herviviricetes</taxon>
        <taxon>Herpesvirales</taxon>
        <taxon>Orthoherpesviridae</taxon>
        <taxon>Betaherpesvirinae</taxon>
        <taxon>Cytomegalovirus</taxon>
        <taxon>Cytomegalovirus macacinebeta8</taxon>
    </lineage>
</organism>
<sequence length="126" mass="14652">MLPTKCSLSGQHRYCDRRSSSFSAFRTERQRRRTTRTRSLGQGRCMRWPDFHLLLLAPLPLQHVPQVYQQNIVTSPTEGKEPAGIVALYKHVRRVPLCNQLTYVSHRRAGGLWDTRAQCRVIHDLQ</sequence>
<name>G8H139_9BETA</name>
<keyword evidence="2" id="KW-1185">Reference proteome</keyword>
<evidence type="ECO:0000313" key="1">
    <source>
        <dbReference type="EMBL" id="AEQ32113.1"/>
    </source>
</evidence>
<dbReference type="Proteomes" id="UP000174965">
    <property type="component" value="Segment"/>
</dbReference>
<evidence type="ECO:0000313" key="2">
    <source>
        <dbReference type="Proteomes" id="UP000174965"/>
    </source>
</evidence>
<gene>
    <name evidence="1" type="ORF">cy36</name>
</gene>
<proteinExistence type="predicted"/>
<reference evidence="1 2" key="1">
    <citation type="journal article" date="2011" name="J. Virol.">
        <title>Genomic sequencing and characterization of cynomolgus macaque cytomegalovirus.</title>
        <authorList>
            <person name="Marsh A.K."/>
            <person name="Willer D.O."/>
            <person name="Ambagala A.P."/>
            <person name="Dzamba M."/>
            <person name="Chan J.K."/>
            <person name="Pilon R."/>
            <person name="Fournier J."/>
            <person name="Sandstrom P."/>
            <person name="Brudno M."/>
            <person name="Macdonald K.S."/>
        </authorList>
    </citation>
    <scope>NUCLEOTIDE SEQUENCE [LARGE SCALE GENOMIC DNA]</scope>
    <source>
        <strain evidence="1 2">Ottawa</strain>
    </source>
</reference>